<organism evidence="3 4">
    <name type="scientific">Exophiala sideris</name>
    <dbReference type="NCBI Taxonomy" id="1016849"/>
    <lineage>
        <taxon>Eukaryota</taxon>
        <taxon>Fungi</taxon>
        <taxon>Dikarya</taxon>
        <taxon>Ascomycota</taxon>
        <taxon>Pezizomycotina</taxon>
        <taxon>Eurotiomycetes</taxon>
        <taxon>Chaetothyriomycetidae</taxon>
        <taxon>Chaetothyriales</taxon>
        <taxon>Herpotrichiellaceae</taxon>
        <taxon>Exophiala</taxon>
    </lineage>
</organism>
<comment type="caution">
    <text evidence="3">The sequence shown here is derived from an EMBL/GenBank/DDBJ whole genome shotgun (WGS) entry which is preliminary data.</text>
</comment>
<evidence type="ECO:0000313" key="4">
    <source>
        <dbReference type="Proteomes" id="UP001345691"/>
    </source>
</evidence>
<dbReference type="Proteomes" id="UP001345691">
    <property type="component" value="Unassembled WGS sequence"/>
</dbReference>
<dbReference type="Pfam" id="PF07859">
    <property type="entry name" value="Abhydrolase_3"/>
    <property type="match status" value="1"/>
</dbReference>
<evidence type="ECO:0000313" key="3">
    <source>
        <dbReference type="EMBL" id="KAK5060950.1"/>
    </source>
</evidence>
<evidence type="ECO:0000256" key="1">
    <source>
        <dbReference type="ARBA" id="ARBA00022801"/>
    </source>
</evidence>
<feature type="domain" description="Alpha/beta hydrolase fold-3" evidence="2">
    <location>
        <begin position="93"/>
        <end position="313"/>
    </location>
</feature>
<dbReference type="SUPFAM" id="SSF53474">
    <property type="entry name" value="alpha/beta-Hydrolases"/>
    <property type="match status" value="1"/>
</dbReference>
<proteinExistence type="predicted"/>
<dbReference type="EMBL" id="JAVRRF010000010">
    <property type="protein sequence ID" value="KAK5060950.1"/>
    <property type="molecule type" value="Genomic_DNA"/>
</dbReference>
<dbReference type="InterPro" id="IPR050300">
    <property type="entry name" value="GDXG_lipolytic_enzyme"/>
</dbReference>
<dbReference type="Gene3D" id="3.40.50.1820">
    <property type="entry name" value="alpha/beta hydrolase"/>
    <property type="match status" value="1"/>
</dbReference>
<accession>A0ABR0JCB4</accession>
<dbReference type="PANTHER" id="PTHR48081">
    <property type="entry name" value="AB HYDROLASE SUPERFAMILY PROTEIN C4A8.06C"/>
    <property type="match status" value="1"/>
</dbReference>
<keyword evidence="1" id="KW-0378">Hydrolase</keyword>
<dbReference type="InterPro" id="IPR029058">
    <property type="entry name" value="AB_hydrolase_fold"/>
</dbReference>
<keyword evidence="4" id="KW-1185">Reference proteome</keyword>
<name>A0ABR0JCB4_9EURO</name>
<dbReference type="InterPro" id="IPR013094">
    <property type="entry name" value="AB_hydrolase_3"/>
</dbReference>
<reference evidence="3 4" key="1">
    <citation type="submission" date="2023-08" db="EMBL/GenBank/DDBJ databases">
        <title>Black Yeasts Isolated from many extreme environments.</title>
        <authorList>
            <person name="Coleine C."/>
            <person name="Stajich J.E."/>
            <person name="Selbmann L."/>
        </authorList>
    </citation>
    <scope>NUCLEOTIDE SEQUENCE [LARGE SCALE GENOMIC DNA]</scope>
    <source>
        <strain evidence="3 4">CCFEE 6328</strain>
    </source>
</reference>
<sequence>MAHPTKEELDSLAIEDPEINAVLKSGKMPLPKLDYSSSDTLHQLRALEALFPPPPAIPEVIESNLEFTARDGTNLNLFVFSASAPTATPKPLVIFYHGGGGVMGNAYSAAALARDLVLAHDCVVVSPQYRLAPEHAFPTGVTDALDAFKHISMNTSSFGADVSAGLIVGGVSQGARLSAIIALQAKNSTTTPKITGLYFSAGSFISSKDTIPDKYKDFYLSRTDERCLAAPLLSADMKALFDREYGADVSSPIHAAFNTQPLSKHAGIAPKVYFQICGMDILRDDSFIYAAVLEDLGVQTRVDVYPGTPHVFWSLFRSIKQTQTWKADKDRGVGWLLGREH</sequence>
<gene>
    <name evidence="3" type="ORF">LTR69_005549</name>
</gene>
<protein>
    <recommendedName>
        <fullName evidence="2">Alpha/beta hydrolase fold-3 domain-containing protein</fullName>
    </recommendedName>
</protein>
<evidence type="ECO:0000259" key="2">
    <source>
        <dbReference type="Pfam" id="PF07859"/>
    </source>
</evidence>